<dbReference type="GO" id="GO:0016811">
    <property type="term" value="F:hydrolase activity, acting on carbon-nitrogen (but not peptide) bonds, in linear amides"/>
    <property type="evidence" value="ECO:0007669"/>
    <property type="project" value="TreeGrafter"/>
</dbReference>
<reference evidence="4" key="1">
    <citation type="submission" date="2016-10" db="EMBL/GenBank/DDBJ databases">
        <authorList>
            <person name="Varghese N."/>
            <person name="Submissions S."/>
        </authorList>
    </citation>
    <scope>NUCLEOTIDE SEQUENCE [LARGE SCALE GENOMIC DNA]</scope>
    <source>
        <strain evidence="4">S9</strain>
    </source>
</reference>
<dbReference type="PROSITE" id="PS50263">
    <property type="entry name" value="CN_HYDROLASE"/>
    <property type="match status" value="1"/>
</dbReference>
<feature type="domain" description="CN hydrolase" evidence="2">
    <location>
        <begin position="3"/>
        <end position="242"/>
    </location>
</feature>
<proteinExistence type="predicted"/>
<keyword evidence="4" id="KW-1185">Reference proteome</keyword>
<evidence type="ECO:0000256" key="1">
    <source>
        <dbReference type="ARBA" id="ARBA00022801"/>
    </source>
</evidence>
<dbReference type="SUPFAM" id="SSF56317">
    <property type="entry name" value="Carbon-nitrogen hydrolase"/>
    <property type="match status" value="2"/>
</dbReference>
<protein>
    <submittedName>
        <fullName evidence="3">Predicted amidohydrolase</fullName>
    </submittedName>
</protein>
<evidence type="ECO:0000259" key="2">
    <source>
        <dbReference type="PROSITE" id="PS50263"/>
    </source>
</evidence>
<accession>A0A1H9SDE9</accession>
<evidence type="ECO:0000313" key="4">
    <source>
        <dbReference type="Proteomes" id="UP000198571"/>
    </source>
</evidence>
<keyword evidence="1 3" id="KW-0378">Hydrolase</keyword>
<sequence length="586" mass="65566">MNFLASAIQFHPQLGKMEDNIQRLEAAVEQAASSGARLIVTPELATSGYMYKERKNILPFSDTIPGETTDRFHRLCVKWNSYLVLGMPEYDKETGLLYNSAVLIGPEGYIGKYRKTHLWEAEAHWATPGNLGFPVFYTEIGKIAINICMDAVYMESSRIPALNGADILAFPTNSSAQTISMLQGWATLNGMYVVSSNRADEEEGFQMAGASAIWSPYGEKLVEANTSLDGGNEEIIYAVIDPAHYLNPNKERLLRRRPDIYKSLMLHIGPWNYRKSLHPAEVGIHCLSGPVQGELKSLSDFFAYWAAQVAPLREKDKYKGVESLFVLPALSATGFVSHLPYEELVLLSQRFAVEWLPEYQIYAKTLEANLVVSAPECADGNVYLSAWIINSSGEIEHVHRSTHLREEERQWATQGDDLITVPIKGLGRVGVIFEEEGYYPEVTTSYGIQRADVVALLAGEQSDEEYAPLIKDAFHANGKDRKTLKAVWENLAMSIQAYIAFAAWEKSDGTSTTAVYAIDPYYEKEKTAAARNGTASKKVTTLRNEAWYNQQQWIVSRRVEHYYPLISEGHALAPALSPQEEDDMMA</sequence>
<organism evidence="3 4">
    <name type="scientific">Salipaludibacillus aurantiacus</name>
    <dbReference type="NCBI Taxonomy" id="1601833"/>
    <lineage>
        <taxon>Bacteria</taxon>
        <taxon>Bacillati</taxon>
        <taxon>Bacillota</taxon>
        <taxon>Bacilli</taxon>
        <taxon>Bacillales</taxon>
        <taxon>Bacillaceae</taxon>
    </lineage>
</organism>
<dbReference type="Gene3D" id="3.60.110.10">
    <property type="entry name" value="Carbon-nitrogen hydrolase"/>
    <property type="match status" value="2"/>
</dbReference>
<dbReference type="InterPro" id="IPR003010">
    <property type="entry name" value="C-N_Hydrolase"/>
</dbReference>
<dbReference type="EMBL" id="FOGT01000004">
    <property type="protein sequence ID" value="SER83050.1"/>
    <property type="molecule type" value="Genomic_DNA"/>
</dbReference>
<gene>
    <name evidence="3" type="ORF">SAMN05518684_104164</name>
</gene>
<dbReference type="PANTHER" id="PTHR43674:SF16">
    <property type="entry name" value="CARBON-NITROGEN FAMILY, PUTATIVE (AFU_ORTHOLOGUE AFUA_5G02350)-RELATED"/>
    <property type="match status" value="1"/>
</dbReference>
<dbReference type="InterPro" id="IPR036526">
    <property type="entry name" value="C-N_Hydrolase_sf"/>
</dbReference>
<dbReference type="PANTHER" id="PTHR43674">
    <property type="entry name" value="NITRILASE C965.09-RELATED"/>
    <property type="match status" value="1"/>
</dbReference>
<dbReference type="InterPro" id="IPR050345">
    <property type="entry name" value="Aliph_Amidase/BUP"/>
</dbReference>
<dbReference type="CDD" id="cd07197">
    <property type="entry name" value="nitrilase"/>
    <property type="match status" value="1"/>
</dbReference>
<dbReference type="STRING" id="1601833.SAMN05518684_104164"/>
<name>A0A1H9SDE9_9BACI</name>
<dbReference type="RefSeq" id="WP_177174213.1">
    <property type="nucleotide sequence ID" value="NZ_FOGT01000004.1"/>
</dbReference>
<evidence type="ECO:0000313" key="3">
    <source>
        <dbReference type="EMBL" id="SER83050.1"/>
    </source>
</evidence>
<dbReference type="AlphaFoldDB" id="A0A1H9SDE9"/>
<dbReference type="Proteomes" id="UP000198571">
    <property type="component" value="Unassembled WGS sequence"/>
</dbReference>
<dbReference type="Pfam" id="PF00795">
    <property type="entry name" value="CN_hydrolase"/>
    <property type="match status" value="2"/>
</dbReference>